<dbReference type="GO" id="GO:0016020">
    <property type="term" value="C:membrane"/>
    <property type="evidence" value="ECO:0007669"/>
    <property type="project" value="UniProtKB-SubCell"/>
</dbReference>
<dbReference type="InterPro" id="IPR001204">
    <property type="entry name" value="Phos_transporter"/>
</dbReference>
<name>A0A382G2P2_9ZZZZ</name>
<evidence type="ECO:0000256" key="1">
    <source>
        <dbReference type="ARBA" id="ARBA00004141"/>
    </source>
</evidence>
<evidence type="ECO:0008006" key="8">
    <source>
        <dbReference type="Google" id="ProtNLM"/>
    </source>
</evidence>
<dbReference type="GO" id="GO:0005315">
    <property type="term" value="F:phosphate transmembrane transporter activity"/>
    <property type="evidence" value="ECO:0007669"/>
    <property type="project" value="InterPro"/>
</dbReference>
<evidence type="ECO:0000256" key="2">
    <source>
        <dbReference type="ARBA" id="ARBA00022448"/>
    </source>
</evidence>
<feature type="non-terminal residue" evidence="7">
    <location>
        <position position="249"/>
    </location>
</feature>
<dbReference type="AlphaFoldDB" id="A0A382G2P2"/>
<gene>
    <name evidence="7" type="ORF">METZ01_LOCUS222364</name>
</gene>
<dbReference type="EMBL" id="UINC01053236">
    <property type="protein sequence ID" value="SVB69510.1"/>
    <property type="molecule type" value="Genomic_DNA"/>
</dbReference>
<feature type="transmembrane region" description="Helical" evidence="6">
    <location>
        <begin position="210"/>
        <end position="232"/>
    </location>
</feature>
<organism evidence="7">
    <name type="scientific">marine metagenome</name>
    <dbReference type="NCBI Taxonomy" id="408172"/>
    <lineage>
        <taxon>unclassified sequences</taxon>
        <taxon>metagenomes</taxon>
        <taxon>ecological metagenomes</taxon>
    </lineage>
</organism>
<evidence type="ECO:0000256" key="4">
    <source>
        <dbReference type="ARBA" id="ARBA00022989"/>
    </source>
</evidence>
<keyword evidence="3 6" id="KW-0812">Transmembrane</keyword>
<evidence type="ECO:0000256" key="5">
    <source>
        <dbReference type="ARBA" id="ARBA00023136"/>
    </source>
</evidence>
<protein>
    <recommendedName>
        <fullName evidence="8">Phosphate transporter</fullName>
    </recommendedName>
</protein>
<keyword evidence="4 6" id="KW-1133">Transmembrane helix</keyword>
<accession>A0A382G2P2</accession>
<feature type="transmembrane region" description="Helical" evidence="6">
    <location>
        <begin position="180"/>
        <end position="198"/>
    </location>
</feature>
<evidence type="ECO:0000313" key="7">
    <source>
        <dbReference type="EMBL" id="SVB69510.1"/>
    </source>
</evidence>
<feature type="transmembrane region" description="Helical" evidence="6">
    <location>
        <begin position="45"/>
        <end position="65"/>
    </location>
</feature>
<evidence type="ECO:0000256" key="6">
    <source>
        <dbReference type="SAM" id="Phobius"/>
    </source>
</evidence>
<keyword evidence="2" id="KW-0813">Transport</keyword>
<comment type="subcellular location">
    <subcellularLocation>
        <location evidence="1">Membrane</location>
        <topology evidence="1">Multi-pass membrane protein</topology>
    </subcellularLocation>
</comment>
<feature type="transmembrane region" description="Helical" evidence="6">
    <location>
        <begin position="6"/>
        <end position="24"/>
    </location>
</feature>
<feature type="transmembrane region" description="Helical" evidence="6">
    <location>
        <begin position="115"/>
        <end position="136"/>
    </location>
</feature>
<keyword evidence="5 6" id="KW-0472">Membrane</keyword>
<dbReference type="PANTHER" id="PTHR11101">
    <property type="entry name" value="PHOSPHATE TRANSPORTER"/>
    <property type="match status" value="1"/>
</dbReference>
<proteinExistence type="predicted"/>
<feature type="transmembrane region" description="Helical" evidence="6">
    <location>
        <begin position="142"/>
        <end position="160"/>
    </location>
</feature>
<feature type="transmembrane region" description="Helical" evidence="6">
    <location>
        <begin position="85"/>
        <end position="108"/>
    </location>
</feature>
<dbReference type="PANTHER" id="PTHR11101:SF80">
    <property type="entry name" value="PHOSPHATE TRANSPORTER"/>
    <property type="match status" value="1"/>
</dbReference>
<evidence type="ECO:0000256" key="3">
    <source>
        <dbReference type="ARBA" id="ARBA00022692"/>
    </source>
</evidence>
<dbReference type="Pfam" id="PF01384">
    <property type="entry name" value="PHO4"/>
    <property type="match status" value="1"/>
</dbReference>
<reference evidence="7" key="1">
    <citation type="submission" date="2018-05" db="EMBL/GenBank/DDBJ databases">
        <authorList>
            <person name="Lanie J.A."/>
            <person name="Ng W.-L."/>
            <person name="Kazmierczak K.M."/>
            <person name="Andrzejewski T.M."/>
            <person name="Davidsen T.M."/>
            <person name="Wayne K.J."/>
            <person name="Tettelin H."/>
            <person name="Glass J.I."/>
            <person name="Rusch D."/>
            <person name="Podicherti R."/>
            <person name="Tsui H.-C.T."/>
            <person name="Winkler M.E."/>
        </authorList>
    </citation>
    <scope>NUCLEOTIDE SEQUENCE</scope>
</reference>
<sequence>MDLDTFLLSFALISCIYMACNIGANDVANAMGTSVGSKALTFRQAILIAAVAEFVGAFFVGGEVSDTIRKGMLDPTVFEAVPYHLVYGMISALVAAAIWLHIASYLGWPVSTTHSIVGGVVGFGIIAGGMDVINWGKIGMVVLSWVVSPVMGGLFAFLLFKFINKTVFSKRTPLVYAKNLLPFIVFVVFVILSNAMVYKGLKNLHLDLSFARAVVISLMVGALAFVITQYVARKIPYRSSWDLQKQFHE</sequence>
<dbReference type="GO" id="GO:0035435">
    <property type="term" value="P:phosphate ion transmembrane transport"/>
    <property type="evidence" value="ECO:0007669"/>
    <property type="project" value="TreeGrafter"/>
</dbReference>